<dbReference type="InterPro" id="IPR018117">
    <property type="entry name" value="C5_DNA_meth_AS"/>
</dbReference>
<evidence type="ECO:0000256" key="6">
    <source>
        <dbReference type="PROSITE-ProRule" id="PRU01016"/>
    </source>
</evidence>
<keyword evidence="2 6" id="KW-0808">Transferase</keyword>
<dbReference type="Gene3D" id="3.90.120.10">
    <property type="entry name" value="DNA Methylase, subunit A, domain 2"/>
    <property type="match status" value="1"/>
</dbReference>
<evidence type="ECO:0000256" key="4">
    <source>
        <dbReference type="ARBA" id="ARBA00022747"/>
    </source>
</evidence>
<dbReference type="InterPro" id="IPR050390">
    <property type="entry name" value="C5-Methyltransferase"/>
</dbReference>
<dbReference type="RefSeq" id="WP_105722434.1">
    <property type="nucleotide sequence ID" value="NZ_PVBS01000001.1"/>
</dbReference>
<gene>
    <name evidence="9" type="ORF">C5749_01680</name>
</gene>
<dbReference type="Gene3D" id="3.40.50.150">
    <property type="entry name" value="Vaccinia Virus protein VP39"/>
    <property type="match status" value="1"/>
</dbReference>
<dbReference type="Pfam" id="PF00145">
    <property type="entry name" value="DNA_methylase"/>
    <property type="match status" value="1"/>
</dbReference>
<dbReference type="EMBL" id="PVBS01000001">
    <property type="protein sequence ID" value="PRD56026.1"/>
    <property type="molecule type" value="Genomic_DNA"/>
</dbReference>
<evidence type="ECO:0000256" key="7">
    <source>
        <dbReference type="RuleBase" id="RU000416"/>
    </source>
</evidence>
<dbReference type="InterPro" id="IPR001525">
    <property type="entry name" value="C5_MeTfrase"/>
</dbReference>
<evidence type="ECO:0000256" key="3">
    <source>
        <dbReference type="ARBA" id="ARBA00022691"/>
    </source>
</evidence>
<evidence type="ECO:0000256" key="8">
    <source>
        <dbReference type="RuleBase" id="RU000417"/>
    </source>
</evidence>
<dbReference type="OrthoDB" id="32195at2"/>
<comment type="caution">
    <text evidence="9">The sequence shown here is derived from an EMBL/GenBank/DDBJ whole genome shotgun (WGS) entry which is preliminary data.</text>
</comment>
<dbReference type="PROSITE" id="PS51679">
    <property type="entry name" value="SAM_MT_C5"/>
    <property type="match status" value="1"/>
</dbReference>
<dbReference type="GO" id="GO:0003886">
    <property type="term" value="F:DNA (cytosine-5-)-methyltransferase activity"/>
    <property type="evidence" value="ECO:0007669"/>
    <property type="project" value="UniProtKB-EC"/>
</dbReference>
<dbReference type="AlphaFoldDB" id="A0A2S9JRW4"/>
<comment type="similarity">
    <text evidence="6 7">Belongs to the class I-like SAM-binding methyltransferase superfamily. C5-methyltransferase family.</text>
</comment>
<dbReference type="GO" id="GO:0009307">
    <property type="term" value="P:DNA restriction-modification system"/>
    <property type="evidence" value="ECO:0007669"/>
    <property type="project" value="UniProtKB-KW"/>
</dbReference>
<dbReference type="NCBIfam" id="TIGR00675">
    <property type="entry name" value="dcm"/>
    <property type="match status" value="1"/>
</dbReference>
<evidence type="ECO:0000313" key="10">
    <source>
        <dbReference type="Proteomes" id="UP000238642"/>
    </source>
</evidence>
<dbReference type="PROSITE" id="PS00095">
    <property type="entry name" value="C5_MTASE_2"/>
    <property type="match status" value="1"/>
</dbReference>
<dbReference type="PANTHER" id="PTHR10629:SF52">
    <property type="entry name" value="DNA (CYTOSINE-5)-METHYLTRANSFERASE 1"/>
    <property type="match status" value="1"/>
</dbReference>
<accession>A0A2S9JRW4</accession>
<organism evidence="9 10">
    <name type="scientific">Sphingobacterium gobiense</name>
    <dbReference type="NCBI Taxonomy" id="1382456"/>
    <lineage>
        <taxon>Bacteria</taxon>
        <taxon>Pseudomonadati</taxon>
        <taxon>Bacteroidota</taxon>
        <taxon>Sphingobacteriia</taxon>
        <taxon>Sphingobacteriales</taxon>
        <taxon>Sphingobacteriaceae</taxon>
        <taxon>Sphingobacterium</taxon>
    </lineage>
</organism>
<keyword evidence="1 6" id="KW-0489">Methyltransferase</keyword>
<dbReference type="InterPro" id="IPR029063">
    <property type="entry name" value="SAM-dependent_MTases_sf"/>
</dbReference>
<name>A0A2S9JRW4_9SPHI</name>
<feature type="active site" evidence="6">
    <location>
        <position position="83"/>
    </location>
</feature>
<evidence type="ECO:0000313" key="9">
    <source>
        <dbReference type="EMBL" id="PRD56026.1"/>
    </source>
</evidence>
<evidence type="ECO:0000256" key="5">
    <source>
        <dbReference type="ARBA" id="ARBA00047422"/>
    </source>
</evidence>
<sequence length="356" mass="40023">MSKILTAIDLFSGCGGFSYGFQQAGFHVVLGVDNTEVALKTFEKNHKNSKGLNLDLHKESSIDAIIDATGGKQIDVIIAGPPCQGFSLTGTRNENDERNSLFYSVFRVAERLNPKAIIIENVPGLLKLYGGKAKKEIIRLCDEMGYTCNPQLLYAPDYGVPQIRKRVFFVALKKDLGIFEFPEPILKEGEYIGCEDAIGDLPDLVSDLGKEEVAYDKKAFSDYQKMMRNGNKVLKNHVGTQHTDHVINVISQVPEGGNHKDLPMGVGDSRKFNEAWTRYHSKKPSKTIDTGHRNHFHYKWNRVPSVRENARLQSFPDDFLFLGNKTEQYRQVGNAVPPLLGKVLAEQLLKYLNYEI</sequence>
<proteinExistence type="inferred from homology"/>
<protein>
    <recommendedName>
        <fullName evidence="8">Cytosine-specific methyltransferase</fullName>
        <ecNumber evidence="8">2.1.1.37</ecNumber>
    </recommendedName>
</protein>
<dbReference type="EC" id="2.1.1.37" evidence="8"/>
<dbReference type="PANTHER" id="PTHR10629">
    <property type="entry name" value="CYTOSINE-SPECIFIC METHYLTRANSFERASE"/>
    <property type="match status" value="1"/>
</dbReference>
<dbReference type="PROSITE" id="PS00094">
    <property type="entry name" value="C5_MTASE_1"/>
    <property type="match status" value="1"/>
</dbReference>
<dbReference type="SUPFAM" id="SSF53335">
    <property type="entry name" value="S-adenosyl-L-methionine-dependent methyltransferases"/>
    <property type="match status" value="1"/>
</dbReference>
<keyword evidence="4" id="KW-0680">Restriction system</keyword>
<evidence type="ECO:0000256" key="2">
    <source>
        <dbReference type="ARBA" id="ARBA00022679"/>
    </source>
</evidence>
<dbReference type="PRINTS" id="PR00105">
    <property type="entry name" value="C5METTRFRASE"/>
</dbReference>
<keyword evidence="3 6" id="KW-0949">S-adenosyl-L-methionine</keyword>
<dbReference type="InterPro" id="IPR031303">
    <property type="entry name" value="C5_meth_CS"/>
</dbReference>
<dbReference type="Proteomes" id="UP000238642">
    <property type="component" value="Unassembled WGS sequence"/>
</dbReference>
<keyword evidence="10" id="KW-1185">Reference proteome</keyword>
<evidence type="ECO:0000256" key="1">
    <source>
        <dbReference type="ARBA" id="ARBA00022603"/>
    </source>
</evidence>
<dbReference type="GO" id="GO:0032259">
    <property type="term" value="P:methylation"/>
    <property type="evidence" value="ECO:0007669"/>
    <property type="project" value="UniProtKB-KW"/>
</dbReference>
<comment type="catalytic activity">
    <reaction evidence="5 8">
        <text>a 2'-deoxycytidine in DNA + S-adenosyl-L-methionine = a 5-methyl-2'-deoxycytidine in DNA + S-adenosyl-L-homocysteine + H(+)</text>
        <dbReference type="Rhea" id="RHEA:13681"/>
        <dbReference type="Rhea" id="RHEA-COMP:11369"/>
        <dbReference type="Rhea" id="RHEA-COMP:11370"/>
        <dbReference type="ChEBI" id="CHEBI:15378"/>
        <dbReference type="ChEBI" id="CHEBI:57856"/>
        <dbReference type="ChEBI" id="CHEBI:59789"/>
        <dbReference type="ChEBI" id="CHEBI:85452"/>
        <dbReference type="ChEBI" id="CHEBI:85454"/>
        <dbReference type="EC" id="2.1.1.37"/>
    </reaction>
</comment>
<dbReference type="GO" id="GO:0044027">
    <property type="term" value="P:negative regulation of gene expression via chromosomal CpG island methylation"/>
    <property type="evidence" value="ECO:0007669"/>
    <property type="project" value="TreeGrafter"/>
</dbReference>
<dbReference type="GO" id="GO:0003677">
    <property type="term" value="F:DNA binding"/>
    <property type="evidence" value="ECO:0007669"/>
    <property type="project" value="TreeGrafter"/>
</dbReference>
<reference evidence="9 10" key="1">
    <citation type="submission" date="2018-02" db="EMBL/GenBank/DDBJ databases">
        <title>The draft genome of Sphingobacterium gobiense H7.</title>
        <authorList>
            <person name="Li L."/>
            <person name="Liu L."/>
            <person name="Zhang X."/>
            <person name="Wang T."/>
            <person name="Liang L."/>
        </authorList>
    </citation>
    <scope>NUCLEOTIDE SEQUENCE [LARGE SCALE GENOMIC DNA]</scope>
    <source>
        <strain evidence="9 10">ACCC 05757</strain>
    </source>
</reference>